<proteinExistence type="predicted"/>
<evidence type="ECO:0000313" key="1">
    <source>
        <dbReference type="EMBL" id="AAT89204.1"/>
    </source>
</evidence>
<dbReference type="KEGG" id="lxx:Lxx13800"/>
<gene>
    <name evidence="1" type="ordered locus">Lxx13800</name>
</gene>
<dbReference type="Proteomes" id="UP000001306">
    <property type="component" value="Chromosome"/>
</dbReference>
<dbReference type="HOGENOM" id="CLU_3201545_0_0_11"/>
<keyword evidence="2" id="KW-1185">Reference proteome</keyword>
<dbReference type="AlphaFoldDB" id="Q6AEJ2"/>
<organism evidence="1 2">
    <name type="scientific">Leifsonia xyli subsp. xyli (strain CTCB07)</name>
    <dbReference type="NCBI Taxonomy" id="281090"/>
    <lineage>
        <taxon>Bacteria</taxon>
        <taxon>Bacillati</taxon>
        <taxon>Actinomycetota</taxon>
        <taxon>Actinomycetes</taxon>
        <taxon>Micrococcales</taxon>
        <taxon>Microbacteriaceae</taxon>
        <taxon>Leifsonia</taxon>
    </lineage>
</organism>
<evidence type="ECO:0000313" key="2">
    <source>
        <dbReference type="Proteomes" id="UP000001306"/>
    </source>
</evidence>
<name>Q6AEJ2_LEIXX</name>
<protein>
    <submittedName>
        <fullName evidence="1">Uncharacterized protein</fullName>
    </submittedName>
</protein>
<dbReference type="EMBL" id="AE016822">
    <property type="protein sequence ID" value="AAT89204.1"/>
    <property type="molecule type" value="Genomic_DNA"/>
</dbReference>
<sequence length="45" mass="5201">MRRPAFAPGVAEFTDPYLDPQEGILRNLTSARMVLRVYVNSNDYR</sequence>
<reference evidence="1 2" key="1">
    <citation type="journal article" date="2004" name="Mol. Plant Microbe Interact.">
        <title>The genome sequence of the Gram-positive sugarcane pathogen Leifsonia xyli subsp. xyli.</title>
        <authorList>
            <person name="Monteiro-Vitorello C.B."/>
            <person name="Camargo L.E.A."/>
            <person name="Van Sluys M.A."/>
            <person name="Kitajima J.P."/>
            <person name="Truffi D."/>
            <person name="do Amaral A.M."/>
            <person name="Harakava R."/>
            <person name="de Oliveira J.C.F."/>
            <person name="Wood D."/>
            <person name="de Oliveira M.C."/>
            <person name="Miyaki C.Y."/>
            <person name="Takita M.A."/>
            <person name="da Silva A.C.R."/>
            <person name="Furlan L.R."/>
            <person name="Carraro D.M."/>
            <person name="Camarotte G."/>
            <person name="Almeida N.F. Jr."/>
            <person name="Carrer H."/>
            <person name="Coutinho L.L."/>
            <person name="El-Dorry H.A."/>
            <person name="Ferro M.I.T."/>
            <person name="Gagliardi P.R."/>
            <person name="Giglioti E."/>
            <person name="Goldman M.H.S."/>
            <person name="Goldman G.H."/>
            <person name="Kimura E.T."/>
            <person name="Ferro E.S."/>
            <person name="Kuramae E.E."/>
            <person name="Lemos E.G.M."/>
            <person name="Lemos M.V.F."/>
            <person name="Mauro S.M.Z."/>
            <person name="Machado M.A."/>
            <person name="Marino C.L."/>
            <person name="Menck C.F."/>
            <person name="Nunes L.R."/>
            <person name="Oliveira R.C."/>
            <person name="Pereira G.G."/>
            <person name="Siqueira W."/>
            <person name="de Souza A.A."/>
            <person name="Tsai S.M."/>
            <person name="Zanca A.S."/>
            <person name="Simpson A.J.G."/>
            <person name="Brumbley S.M."/>
            <person name="Setubal J.C."/>
        </authorList>
    </citation>
    <scope>NUCLEOTIDE SEQUENCE [LARGE SCALE GENOMIC DNA]</scope>
    <source>
        <strain evidence="1 2">CTCB07</strain>
    </source>
</reference>
<accession>Q6AEJ2</accession>